<keyword evidence="2" id="KW-1185">Reference proteome</keyword>
<proteinExistence type="predicted"/>
<evidence type="ECO:0000313" key="2">
    <source>
        <dbReference type="Proteomes" id="UP000032309"/>
    </source>
</evidence>
<name>A0ABQ0JS10_9BACT</name>
<gene>
    <name evidence="1" type="ORF">BROSI_A0020</name>
</gene>
<dbReference type="Proteomes" id="UP000032309">
    <property type="component" value="Unassembled WGS sequence"/>
</dbReference>
<protein>
    <submittedName>
        <fullName evidence="1">Uncharacterized protein</fullName>
    </submittedName>
</protein>
<organism evidence="1 2">
    <name type="scientific">Candidatus Brocadia sinica JPN1</name>
    <dbReference type="NCBI Taxonomy" id="1197129"/>
    <lineage>
        <taxon>Bacteria</taxon>
        <taxon>Pseudomonadati</taxon>
        <taxon>Planctomycetota</taxon>
        <taxon>Candidatus Brocadiia</taxon>
        <taxon>Candidatus Brocadiales</taxon>
        <taxon>Candidatus Brocadiaceae</taxon>
        <taxon>Candidatus Brocadia</taxon>
    </lineage>
</organism>
<reference evidence="2" key="1">
    <citation type="journal article" date="2015" name="Genome Announc.">
        <title>Draft Genome Sequence of an Anaerobic Ammonium-Oxidizing Bacterium, "Candidatus Brocadia sinica".</title>
        <authorList>
            <person name="Oshiki M."/>
            <person name="Shinyako-Hata K."/>
            <person name="Satoh H."/>
            <person name="Okabe S."/>
        </authorList>
    </citation>
    <scope>NUCLEOTIDE SEQUENCE [LARGE SCALE GENOMIC DNA]</scope>
    <source>
        <strain evidence="2">JPN1</strain>
    </source>
</reference>
<sequence>MGEKAYNYISKKNGDKNYGKTFKIELLCITEQFKRFPKQRKEIQQINR</sequence>
<evidence type="ECO:0000313" key="1">
    <source>
        <dbReference type="EMBL" id="GAN31519.1"/>
    </source>
</evidence>
<accession>A0ABQ0JS10</accession>
<comment type="caution">
    <text evidence="1">The sequence shown here is derived from an EMBL/GenBank/DDBJ whole genome shotgun (WGS) entry which is preliminary data.</text>
</comment>
<dbReference type="EMBL" id="BAFN01000001">
    <property type="protein sequence ID" value="GAN31519.1"/>
    <property type="molecule type" value="Genomic_DNA"/>
</dbReference>